<evidence type="ECO:0000313" key="2">
    <source>
        <dbReference type="EMBL" id="GEY69966.1"/>
    </source>
</evidence>
<organism evidence="2">
    <name type="scientific">Tanacetum cinerariifolium</name>
    <name type="common">Dalmatian daisy</name>
    <name type="synonym">Chrysanthemum cinerariifolium</name>
    <dbReference type="NCBI Taxonomy" id="118510"/>
    <lineage>
        <taxon>Eukaryota</taxon>
        <taxon>Viridiplantae</taxon>
        <taxon>Streptophyta</taxon>
        <taxon>Embryophyta</taxon>
        <taxon>Tracheophyta</taxon>
        <taxon>Spermatophyta</taxon>
        <taxon>Magnoliopsida</taxon>
        <taxon>eudicotyledons</taxon>
        <taxon>Gunneridae</taxon>
        <taxon>Pentapetalae</taxon>
        <taxon>asterids</taxon>
        <taxon>campanulids</taxon>
        <taxon>Asterales</taxon>
        <taxon>Asteraceae</taxon>
        <taxon>Asteroideae</taxon>
        <taxon>Anthemideae</taxon>
        <taxon>Anthemidinae</taxon>
        <taxon>Tanacetum</taxon>
    </lineage>
</organism>
<dbReference type="PANTHER" id="PTHR33116">
    <property type="entry name" value="REVERSE TRANSCRIPTASE ZINC-BINDING DOMAIN-CONTAINING PROTEIN-RELATED-RELATED"/>
    <property type="match status" value="1"/>
</dbReference>
<accession>A0A699HUC4</accession>
<dbReference type="Pfam" id="PF00078">
    <property type="entry name" value="RVT_1"/>
    <property type="match status" value="1"/>
</dbReference>
<reference evidence="2" key="1">
    <citation type="journal article" date="2019" name="Sci. Rep.">
        <title>Draft genome of Tanacetum cinerariifolium, the natural source of mosquito coil.</title>
        <authorList>
            <person name="Yamashiro T."/>
            <person name="Shiraishi A."/>
            <person name="Satake H."/>
            <person name="Nakayama K."/>
        </authorList>
    </citation>
    <scope>NUCLEOTIDE SEQUENCE</scope>
</reference>
<keyword evidence="2" id="KW-0808">Transferase</keyword>
<evidence type="ECO:0000259" key="1">
    <source>
        <dbReference type="Pfam" id="PF00078"/>
    </source>
</evidence>
<gene>
    <name evidence="2" type="ORF">Tci_441940</name>
</gene>
<protein>
    <submittedName>
        <fullName evidence="2">RNA-directed DNA polymerase, eukaryota, reverse transcriptase zinc-binding domain protein</fullName>
    </submittedName>
</protein>
<dbReference type="PANTHER" id="PTHR33116:SF84">
    <property type="entry name" value="RNA-DIRECTED DNA POLYMERASE"/>
    <property type="match status" value="1"/>
</dbReference>
<comment type="caution">
    <text evidence="2">The sequence shown here is derived from an EMBL/GenBank/DDBJ whole genome shotgun (WGS) entry which is preliminary data.</text>
</comment>
<keyword evidence="2" id="KW-0695">RNA-directed DNA polymerase</keyword>
<dbReference type="InterPro" id="IPR000477">
    <property type="entry name" value="RT_dom"/>
</dbReference>
<dbReference type="CDD" id="cd01650">
    <property type="entry name" value="RT_nLTR_like"/>
    <property type="match status" value="1"/>
</dbReference>
<dbReference type="AlphaFoldDB" id="A0A699HUC4"/>
<name>A0A699HUC4_TANCI</name>
<proteinExistence type="predicted"/>
<dbReference type="SUPFAM" id="SSF56672">
    <property type="entry name" value="DNA/RNA polymerases"/>
    <property type="match status" value="1"/>
</dbReference>
<keyword evidence="2" id="KW-0548">Nucleotidyltransferase</keyword>
<feature type="domain" description="Reverse transcriptase" evidence="1">
    <location>
        <begin position="493"/>
        <end position="612"/>
    </location>
</feature>
<sequence length="948" mass="110289">MNLRSSREEEEVISENVGEEVLNDEGIYKEKCVNVDSNGNDFEPDLNAEDNEGVFGTYVHKVYSSTEFDCNVHKSPLHNDEGIEGNNVSQISETGIEVVIFDEEIVQKGSEIWGLTICGQFVGYDMHISELRYNIRRMWGKFGIAEIDKWKNSFEIRMNKVEPKKLPVWVKIVNVPLEAWYVKRISAMASSLGKHIFMDSMTTAMCHKGTGNISYARVLVEMDLEKELKNEIKIQYVDKCKNVKGNKKFKLLMIENHLSVPIAKYLDMSYEIYSQKQSNRFGRMDMPENSRKEYRKKQAGADANVKKDKDQELIMLKERMIVDKYLNEKVQPTLYESFLWSKDMIKYFKERWERDIIKENTPTYMEDVLEANDERRDLWEEFIRDCRYVDGKPLCIASDINVTLYLNEHSSGSSVMTHEFLRKSYPVQEVEDYENLFQRKISNEVSLNMIADVSDYEIKKAMFDIEDFKAPVKEFFSSRRMLREINATLISLIPKVDTLNKVTDFRPIACCNVIYKCISKVITNKIKPILGMLVSNNQCAFIPERSIQDNILLTQEIMKGYNRKWGPKRVAIKIDLQKAYDTVSLSFLKSILKNFGFHDKMVDWIMVIKSALYEFSACSGLLPNNSKSTVFFGSLDEEEKREILNVIPFTTSKLPVRYLEVPLITKRLSVKDCVYLMDKIKSKIRNWKNKCESVKGKAKVAWKDVCRPKDQSEIGLKNLYIWNQALLSKHVWNIATKNDTLWVKWVHSVKLRGKSIWVISAEINDCWGWKNLLSKRDLIRNNVRHIIGNGNKTSMWFDNWTSEVLKTNLKSGATVQLIDVFYATMTEKTLIIYFLSALLLKNYGTSNIMSIIRRLAFVASIYNIWQERNRRIFKESKRSCDEVFKNMVEMIKNNLIGITVKDSLAVRDIERRWAITCKKIHFGKCPMNDSPSSLSLDPINEDVAIVWC</sequence>
<dbReference type="GO" id="GO:0003964">
    <property type="term" value="F:RNA-directed DNA polymerase activity"/>
    <property type="evidence" value="ECO:0007669"/>
    <property type="project" value="UniProtKB-KW"/>
</dbReference>
<dbReference type="InterPro" id="IPR043502">
    <property type="entry name" value="DNA/RNA_pol_sf"/>
</dbReference>
<dbReference type="EMBL" id="BKCJ010201397">
    <property type="protein sequence ID" value="GEY69966.1"/>
    <property type="molecule type" value="Genomic_DNA"/>
</dbReference>